<dbReference type="KEGG" id="acry:AC20117_19415"/>
<gene>
    <name evidence="2" type="ORF">SAMN04489742_3994</name>
</gene>
<dbReference type="SUPFAM" id="SSF159888">
    <property type="entry name" value="YdhG-like"/>
    <property type="match status" value="1"/>
</dbReference>
<dbReference type="Gene3D" id="3.90.1150.200">
    <property type="match status" value="1"/>
</dbReference>
<dbReference type="AlphaFoldDB" id="A0A1H1GCK9"/>
<dbReference type="Pfam" id="PF08818">
    <property type="entry name" value="DUF1801"/>
    <property type="match status" value="1"/>
</dbReference>
<accession>A0A1H1GCK9</accession>
<proteinExistence type="predicted"/>
<dbReference type="Proteomes" id="UP000181917">
    <property type="component" value="Unassembled WGS sequence"/>
</dbReference>
<dbReference type="InterPro" id="IPR014922">
    <property type="entry name" value="YdhG-like"/>
</dbReference>
<protein>
    <submittedName>
        <fullName evidence="2">Uncharacterized conserved protein YdhG, YjbR/CyaY-like superfamily, DUF1801 family</fullName>
    </submittedName>
</protein>
<keyword evidence="3" id="KW-1185">Reference proteome</keyword>
<reference evidence="2 3" key="1">
    <citation type="submission" date="2016-10" db="EMBL/GenBank/DDBJ databases">
        <authorList>
            <person name="de Groot N.N."/>
        </authorList>
    </citation>
    <scope>NUCLEOTIDE SEQUENCE [LARGE SCALE GENOMIC DNA]</scope>
    <source>
        <strain evidence="2 3">DSM 20117</strain>
    </source>
</reference>
<organism evidence="2 3">
    <name type="scientific">Crystallibacter crystallopoietes</name>
    <dbReference type="NCBI Taxonomy" id="37928"/>
    <lineage>
        <taxon>Bacteria</taxon>
        <taxon>Bacillati</taxon>
        <taxon>Actinomycetota</taxon>
        <taxon>Actinomycetes</taxon>
        <taxon>Micrococcales</taxon>
        <taxon>Micrococcaceae</taxon>
        <taxon>Crystallibacter</taxon>
    </lineage>
</organism>
<evidence type="ECO:0000313" key="2">
    <source>
        <dbReference type="EMBL" id="SDR10853.1"/>
    </source>
</evidence>
<evidence type="ECO:0000259" key="1">
    <source>
        <dbReference type="Pfam" id="PF08818"/>
    </source>
</evidence>
<sequence>MTSSSIIEYIDGYDGEVRDRLLTVYELIRSAVPDEAVESISWRMPTFKLGTEPLFFFTGAKRHIGFYPTPDAIAHFSTELAAYGTTEHAIQLRHDAPLPTELIREIIAWRLQQLPSDRV</sequence>
<dbReference type="EMBL" id="FNKH01000002">
    <property type="protein sequence ID" value="SDR10853.1"/>
    <property type="molecule type" value="Genomic_DNA"/>
</dbReference>
<name>A0A1H1GCK9_9MICC</name>
<dbReference type="RefSeq" id="WP_074702188.1">
    <property type="nucleotide sequence ID" value="NZ_CP018863.1"/>
</dbReference>
<evidence type="ECO:0000313" key="3">
    <source>
        <dbReference type="Proteomes" id="UP000181917"/>
    </source>
</evidence>
<dbReference type="OrthoDB" id="3236524at2"/>
<feature type="domain" description="YdhG-like" evidence="1">
    <location>
        <begin position="18"/>
        <end position="110"/>
    </location>
</feature>